<dbReference type="Gene3D" id="3.40.50.300">
    <property type="entry name" value="P-loop containing nucleotide triphosphate hydrolases"/>
    <property type="match status" value="1"/>
</dbReference>
<dbReference type="InterPro" id="IPR003593">
    <property type="entry name" value="AAA+_ATPase"/>
</dbReference>
<evidence type="ECO:0000259" key="1">
    <source>
        <dbReference type="SMART" id="SM00382"/>
    </source>
</evidence>
<dbReference type="KEGG" id="bpar:BN117_2231"/>
<organism evidence="2 3">
    <name type="scientific">Bordetella parapertussis (strain Bpp5)</name>
    <dbReference type="NCBI Taxonomy" id="1208660"/>
    <lineage>
        <taxon>Bacteria</taxon>
        <taxon>Pseudomonadati</taxon>
        <taxon>Pseudomonadota</taxon>
        <taxon>Betaproteobacteria</taxon>
        <taxon>Burkholderiales</taxon>
        <taxon>Alcaligenaceae</taxon>
        <taxon>Bordetella</taxon>
    </lineage>
</organism>
<name>K0MHY3_BORPB</name>
<dbReference type="InterPro" id="IPR038724">
    <property type="entry name" value="RepA"/>
</dbReference>
<dbReference type="Pfam" id="PF13481">
    <property type="entry name" value="AAA_25"/>
    <property type="match status" value="1"/>
</dbReference>
<dbReference type="InterPro" id="IPR014819">
    <property type="entry name" value="PriCT_2"/>
</dbReference>
<dbReference type="HOGENOM" id="CLU_375401_0_0_4"/>
<gene>
    <name evidence="2" type="ordered locus">BN117_2231</name>
</gene>
<evidence type="ECO:0000313" key="2">
    <source>
        <dbReference type="EMBL" id="CCJ49564.1"/>
    </source>
</evidence>
<dbReference type="PROSITE" id="PS00675">
    <property type="entry name" value="SIGMA54_INTERACT_1"/>
    <property type="match status" value="1"/>
</dbReference>
<dbReference type="InterPro" id="IPR027417">
    <property type="entry name" value="P-loop_NTPase"/>
</dbReference>
<protein>
    <recommendedName>
        <fullName evidence="1">AAA+ ATPase domain-containing protein</fullName>
    </recommendedName>
</protein>
<dbReference type="AlphaFoldDB" id="K0MHY3"/>
<dbReference type="SMART" id="SM00382">
    <property type="entry name" value="AAA"/>
    <property type="match status" value="1"/>
</dbReference>
<evidence type="ECO:0000313" key="3">
    <source>
        <dbReference type="Proteomes" id="UP000008035"/>
    </source>
</evidence>
<proteinExistence type="predicted"/>
<dbReference type="CDD" id="cd01125">
    <property type="entry name" value="RepA_RSF1010_like"/>
    <property type="match status" value="1"/>
</dbReference>
<feature type="domain" description="AAA+ ATPase" evidence="1">
    <location>
        <begin position="430"/>
        <end position="605"/>
    </location>
</feature>
<reference evidence="2 3" key="1">
    <citation type="journal article" date="2012" name="BMC Genomics">
        <title>Comparative genomics of the classical Bordetella subspecies: the evolution and exchange of virulence-associated diversity amongst closely related pathogens.</title>
        <authorList>
            <person name="Park J."/>
            <person name="Zhang Y."/>
            <person name="Buboltz A.M."/>
            <person name="Zhang X."/>
            <person name="Schuster S.C."/>
            <person name="Ahuja U."/>
            <person name="Liu M."/>
            <person name="Miller J.F."/>
            <person name="Sebaihia M."/>
            <person name="Bentley S.D."/>
            <person name="Parkhill J."/>
            <person name="Harvill E.T."/>
        </authorList>
    </citation>
    <scope>NUCLEOTIDE SEQUENCE [LARGE SCALE GENOMIC DNA]</scope>
    <source>
        <strain evidence="2 3">Bpp5</strain>
    </source>
</reference>
<dbReference type="SUPFAM" id="SSF52540">
    <property type="entry name" value="P-loop containing nucleoside triphosphate hydrolases"/>
    <property type="match status" value="1"/>
</dbReference>
<dbReference type="GO" id="GO:0016817">
    <property type="term" value="F:hydrolase activity, acting on acid anhydrides"/>
    <property type="evidence" value="ECO:0007669"/>
    <property type="project" value="InterPro"/>
</dbReference>
<dbReference type="EMBL" id="HE965803">
    <property type="protein sequence ID" value="CCJ49564.1"/>
    <property type="molecule type" value="Genomic_DNA"/>
</dbReference>
<dbReference type="Pfam" id="PF08707">
    <property type="entry name" value="PriCT_2"/>
    <property type="match status" value="1"/>
</dbReference>
<dbReference type="InterPro" id="IPR025662">
    <property type="entry name" value="Sigma_54_int_dom_ATP-bd_1"/>
</dbReference>
<sequence length="739" mass="79618">MAYPMLWAATIRAGLSWHWTVLWSSACRRTQTGLPTRWKPCSVQDAPRAGRTGEAMIDAPEKTKAPAGTGAIEDNRKETESTVGSVAGAQKIGNIPLAAPTALRDLPGWLIWKFEPGDKKPRKVPYYVTGGRRKGTQGSPEDRRQLVTFDAARAAAERRGFDGVGLAILPEFGVVALDFDRCIVDGGVHPEVEKLVACTYAEYSPSGNGVRAFMRGDLGNHKDNGAPFGFETFSSTGFVTFTGNRLDVTDLLGTDDTIAEVTDDVRALAVARFGRVAKDEATDDPLMAYEPRLGLSPAQIAAALAALDPDMGHDAWLHVGMALHHETEGEGFDYWNDWSAKGSKYPSEDVLRHRWESFGSNPGRPVTARYLVKLANEHGAGIALDIASADDFEAIPDEPAAENLRFRVVPASEFSQGQPPGWIIKGVIPRAELVVLFGESGSGKSFLALDMAAAIARGIDWRENRTKAGRVVYIAAEGGGGFRNRLRAYELHHGVSFAGLPLGIIHATPNFLQKADALDVAKAIVAGGPADVVIVDTFAQVIPGANENAAEDIGKALTHCRGIHKKTGAVVVLVHHAGKDPTRGARGWSGIRAAADAEIEVLRLPMGRMVRISKQKDGIDGREWGFDLHAVPIGMDEDGDVIDSCVIREAEIPAGGRIDPKKRVGPWEKLVLDVVGEIALGQNSGIEVDQVLAEVVRRGPAAEEGKRDTRKQRARRALLTLCEGDEAPFFLENDCLSVL</sequence>
<dbReference type="Proteomes" id="UP000008035">
    <property type="component" value="Chromosome"/>
</dbReference>
<accession>K0MHY3</accession>